<comment type="caution">
    <text evidence="1">The sequence shown here is derived from an EMBL/GenBank/DDBJ whole genome shotgun (WGS) entry which is preliminary data.</text>
</comment>
<dbReference type="Proteomes" id="UP001314170">
    <property type="component" value="Unassembled WGS sequence"/>
</dbReference>
<feature type="non-terminal residue" evidence="1">
    <location>
        <position position="1"/>
    </location>
</feature>
<dbReference type="AlphaFoldDB" id="A0AAV1RPL8"/>
<feature type="non-terminal residue" evidence="1">
    <location>
        <position position="87"/>
    </location>
</feature>
<organism evidence="1 2">
    <name type="scientific">Dovyalis caffra</name>
    <dbReference type="NCBI Taxonomy" id="77055"/>
    <lineage>
        <taxon>Eukaryota</taxon>
        <taxon>Viridiplantae</taxon>
        <taxon>Streptophyta</taxon>
        <taxon>Embryophyta</taxon>
        <taxon>Tracheophyta</taxon>
        <taxon>Spermatophyta</taxon>
        <taxon>Magnoliopsida</taxon>
        <taxon>eudicotyledons</taxon>
        <taxon>Gunneridae</taxon>
        <taxon>Pentapetalae</taxon>
        <taxon>rosids</taxon>
        <taxon>fabids</taxon>
        <taxon>Malpighiales</taxon>
        <taxon>Salicaceae</taxon>
        <taxon>Flacourtieae</taxon>
        <taxon>Dovyalis</taxon>
    </lineage>
</organism>
<proteinExistence type="predicted"/>
<accession>A0AAV1RPL8</accession>
<dbReference type="EMBL" id="CAWUPB010001154">
    <property type="protein sequence ID" value="CAK7338629.1"/>
    <property type="molecule type" value="Genomic_DNA"/>
</dbReference>
<sequence>VGGWKCLEDYDIIFDYHIKKANVVIDALSRKTWAMLQVEIVADLSSLWLKILPSGDSDGLLRAMVLGSDLLQEIKEKRMKDSDLARI</sequence>
<gene>
    <name evidence="1" type="ORF">DCAF_LOCUS13677</name>
</gene>
<keyword evidence="2" id="KW-1185">Reference proteome</keyword>
<reference evidence="1 2" key="1">
    <citation type="submission" date="2024-01" db="EMBL/GenBank/DDBJ databases">
        <authorList>
            <person name="Waweru B."/>
        </authorList>
    </citation>
    <scope>NUCLEOTIDE SEQUENCE [LARGE SCALE GENOMIC DNA]</scope>
</reference>
<protein>
    <submittedName>
        <fullName evidence="1">Uncharacterized protein</fullName>
    </submittedName>
</protein>
<evidence type="ECO:0000313" key="1">
    <source>
        <dbReference type="EMBL" id="CAK7338629.1"/>
    </source>
</evidence>
<name>A0AAV1RPL8_9ROSI</name>
<evidence type="ECO:0000313" key="2">
    <source>
        <dbReference type="Proteomes" id="UP001314170"/>
    </source>
</evidence>